<evidence type="ECO:0000256" key="13">
    <source>
        <dbReference type="ARBA" id="ARBA00023319"/>
    </source>
</evidence>
<proteinExistence type="predicted"/>
<dbReference type="SMART" id="SM00409">
    <property type="entry name" value="IG"/>
    <property type="match status" value="1"/>
</dbReference>
<evidence type="ECO:0000256" key="12">
    <source>
        <dbReference type="ARBA" id="ARBA00023180"/>
    </source>
</evidence>
<evidence type="ECO:0000256" key="11">
    <source>
        <dbReference type="ARBA" id="ARBA00023170"/>
    </source>
</evidence>
<dbReference type="GO" id="GO:0009897">
    <property type="term" value="C:external side of plasma membrane"/>
    <property type="evidence" value="ECO:0000318"/>
    <property type="project" value="GO_Central"/>
</dbReference>
<dbReference type="InterPro" id="IPR003599">
    <property type="entry name" value="Ig_sub"/>
</dbReference>
<dbReference type="Pfam" id="PF07686">
    <property type="entry name" value="V-set"/>
    <property type="match status" value="1"/>
</dbReference>
<name>A0A3Q2H5K3_HORSE</name>
<organism evidence="22 23">
    <name type="scientific">Equus caballus</name>
    <name type="common">Horse</name>
    <dbReference type="NCBI Taxonomy" id="9796"/>
    <lineage>
        <taxon>Eukaryota</taxon>
        <taxon>Metazoa</taxon>
        <taxon>Chordata</taxon>
        <taxon>Craniata</taxon>
        <taxon>Vertebrata</taxon>
        <taxon>Euteleostomi</taxon>
        <taxon>Mammalia</taxon>
        <taxon>Eutheria</taxon>
        <taxon>Laurasiatheria</taxon>
        <taxon>Perissodactyla</taxon>
        <taxon>Equidae</taxon>
        <taxon>Equus</taxon>
    </lineage>
</organism>
<keyword evidence="5" id="KW-0732">Signal</keyword>
<dbReference type="PaxDb" id="9796-ENSECAP00000029079"/>
<evidence type="ECO:0000256" key="16">
    <source>
        <dbReference type="ARBA" id="ARBA00068183"/>
    </source>
</evidence>
<keyword evidence="7 20" id="KW-1133">Transmembrane helix</keyword>
<accession>A0A3Q2H5K3</accession>
<evidence type="ECO:0000256" key="2">
    <source>
        <dbReference type="ARBA" id="ARBA00022475"/>
    </source>
</evidence>
<keyword evidence="3" id="KW-0597">Phosphoprotein</keyword>
<comment type="subunit">
    <text evidence="15">Heterodimer of alpha and beta chains; disulfide-linked. Part of the B-cell antigen receptor complex where the alpha/beta chain heterodimer is non-covalently associated with an antigen-specific membrane-bound surface immunoglobulin of two heavy chains and two light chains. Interacts with LYN.</text>
</comment>
<dbReference type="InterPro" id="IPR036179">
    <property type="entry name" value="Ig-like_dom_sf"/>
</dbReference>
<dbReference type="SMART" id="SM00077">
    <property type="entry name" value="ITAM"/>
    <property type="match status" value="1"/>
</dbReference>
<dbReference type="STRING" id="9796.ENSECAP00000029079"/>
<reference evidence="22 23" key="1">
    <citation type="journal article" date="2009" name="Science">
        <title>Genome sequence, comparative analysis, and population genetics of the domestic horse.</title>
        <authorList>
            <consortium name="Broad Institute Genome Sequencing Platform"/>
            <consortium name="Broad Institute Whole Genome Assembly Team"/>
            <person name="Wade C.M."/>
            <person name="Giulotto E."/>
            <person name="Sigurdsson S."/>
            <person name="Zoli M."/>
            <person name="Gnerre S."/>
            <person name="Imsland F."/>
            <person name="Lear T.L."/>
            <person name="Adelson D.L."/>
            <person name="Bailey E."/>
            <person name="Bellone R.R."/>
            <person name="Bloecker H."/>
            <person name="Distl O."/>
            <person name="Edgar R.C."/>
            <person name="Garber M."/>
            <person name="Leeb T."/>
            <person name="Mauceli E."/>
            <person name="MacLeod J.N."/>
            <person name="Penedo M.C.T."/>
            <person name="Raison J.M."/>
            <person name="Sharpe T."/>
            <person name="Vogel J."/>
            <person name="Andersson L."/>
            <person name="Antczak D.F."/>
            <person name="Biagi T."/>
            <person name="Binns M.M."/>
            <person name="Chowdhary B.P."/>
            <person name="Coleman S.J."/>
            <person name="Della Valle G."/>
            <person name="Fryc S."/>
            <person name="Guerin G."/>
            <person name="Hasegawa T."/>
            <person name="Hill E.W."/>
            <person name="Jurka J."/>
            <person name="Kiialainen A."/>
            <person name="Lindgren G."/>
            <person name="Liu J."/>
            <person name="Magnani E."/>
            <person name="Mickelson J.R."/>
            <person name="Murray J."/>
            <person name="Nergadze S.G."/>
            <person name="Onofrio R."/>
            <person name="Pedroni S."/>
            <person name="Piras M.F."/>
            <person name="Raudsepp T."/>
            <person name="Rocchi M."/>
            <person name="Roeed K.H."/>
            <person name="Ryder O.A."/>
            <person name="Searle S."/>
            <person name="Skow L."/>
            <person name="Swinburne J.E."/>
            <person name="Syvaenen A.C."/>
            <person name="Tozaki T."/>
            <person name="Valberg S.J."/>
            <person name="Vaudin M."/>
            <person name="White J.R."/>
            <person name="Zody M.C."/>
            <person name="Lander E.S."/>
            <person name="Lindblad-Toh K."/>
        </authorList>
    </citation>
    <scope>NUCLEOTIDE SEQUENCE [LARGE SCALE GENOMIC DNA]</scope>
    <source>
        <strain evidence="22 23">Thoroughbred</strain>
    </source>
</reference>
<keyword evidence="12" id="KW-0325">Glycoprotein</keyword>
<evidence type="ECO:0000256" key="6">
    <source>
        <dbReference type="ARBA" id="ARBA00022859"/>
    </source>
</evidence>
<keyword evidence="13" id="KW-0393">Immunoglobulin domain</keyword>
<evidence type="ECO:0000256" key="15">
    <source>
        <dbReference type="ARBA" id="ARBA00063513"/>
    </source>
</evidence>
<dbReference type="InterPro" id="IPR013106">
    <property type="entry name" value="Ig_V-set"/>
</dbReference>
<dbReference type="GO" id="GO:0030183">
    <property type="term" value="P:B cell differentiation"/>
    <property type="evidence" value="ECO:0000318"/>
    <property type="project" value="GO_Central"/>
</dbReference>
<dbReference type="Ensembl" id="ENSECAT00000052990.3">
    <property type="protein sequence ID" value="ENSECAP00000029079.3"/>
    <property type="gene ID" value="ENSECAG00000037399.3"/>
</dbReference>
<keyword evidence="4 20" id="KW-0812">Transmembrane</keyword>
<evidence type="ECO:0000256" key="5">
    <source>
        <dbReference type="ARBA" id="ARBA00022729"/>
    </source>
</evidence>
<dbReference type="PROSITE" id="PS51055">
    <property type="entry name" value="ITAM_1"/>
    <property type="match status" value="1"/>
</dbReference>
<evidence type="ECO:0000256" key="20">
    <source>
        <dbReference type="SAM" id="Phobius"/>
    </source>
</evidence>
<dbReference type="InterPro" id="IPR007110">
    <property type="entry name" value="Ig-like_dom"/>
</dbReference>
<keyword evidence="9 20" id="KW-0472">Membrane</keyword>
<dbReference type="SUPFAM" id="SSF48726">
    <property type="entry name" value="Immunoglobulin"/>
    <property type="match status" value="1"/>
</dbReference>
<feature type="domain" description="Ig-like" evidence="21">
    <location>
        <begin position="75"/>
        <end position="164"/>
    </location>
</feature>
<keyword evidence="6" id="KW-0391">Immunity</keyword>
<dbReference type="GO" id="GO:0004888">
    <property type="term" value="F:transmembrane signaling receptor activity"/>
    <property type="evidence" value="ECO:0007669"/>
    <property type="project" value="Ensembl"/>
</dbReference>
<dbReference type="PROSITE" id="PS50835">
    <property type="entry name" value="IG_LIKE"/>
    <property type="match status" value="1"/>
</dbReference>
<evidence type="ECO:0000259" key="21">
    <source>
        <dbReference type="PROSITE" id="PS50835"/>
    </source>
</evidence>
<gene>
    <name evidence="22" type="primary">CD79B</name>
</gene>
<reference evidence="22" key="2">
    <citation type="submission" date="2025-08" db="UniProtKB">
        <authorList>
            <consortium name="Ensembl"/>
        </authorList>
    </citation>
    <scope>IDENTIFICATION</scope>
    <source>
        <strain evidence="22">Thoroughbred</strain>
    </source>
</reference>
<dbReference type="GeneTree" id="ENSGT00940000154363"/>
<dbReference type="InParanoid" id="A0A3Q2H5K3"/>
<dbReference type="GO" id="GO:0042802">
    <property type="term" value="F:identical protein binding"/>
    <property type="evidence" value="ECO:0007669"/>
    <property type="project" value="Ensembl"/>
</dbReference>
<evidence type="ECO:0000256" key="10">
    <source>
        <dbReference type="ARBA" id="ARBA00023157"/>
    </source>
</evidence>
<dbReference type="InterPro" id="IPR003110">
    <property type="entry name" value="Phos_immunorcpt_sig_ITAM"/>
</dbReference>
<dbReference type="FunFam" id="2.60.40.10:FF:001554">
    <property type="entry name" value="B-cell antigen receptor complex-associated protein beta chain"/>
    <property type="match status" value="1"/>
</dbReference>
<protein>
    <recommendedName>
        <fullName evidence="16">B-cell antigen receptor complex-associated protein beta chain</fullName>
    </recommendedName>
    <alternativeName>
        <fullName evidence="19">B-cell-specific glycoprotein B29</fullName>
    </alternativeName>
    <alternativeName>
        <fullName evidence="18">Ig-beta</fullName>
    </alternativeName>
    <alternativeName>
        <fullName evidence="17">Immunoglobulin-associated B29 protein</fullName>
    </alternativeName>
</protein>
<dbReference type="PANTHER" id="PTHR14334:SF2">
    <property type="entry name" value="B-CELL ANTIGEN RECEPTOR COMPLEX-ASSOCIATED PROTEIN BETA CHAIN"/>
    <property type="match status" value="1"/>
</dbReference>
<evidence type="ECO:0000256" key="1">
    <source>
        <dbReference type="ARBA" id="ARBA00004251"/>
    </source>
</evidence>
<evidence type="ECO:0000256" key="4">
    <source>
        <dbReference type="ARBA" id="ARBA00022692"/>
    </source>
</evidence>
<keyword evidence="11" id="KW-0675">Receptor</keyword>
<evidence type="ECO:0000256" key="17">
    <source>
        <dbReference type="ARBA" id="ARBA00076791"/>
    </source>
</evidence>
<dbReference type="Proteomes" id="UP000002281">
    <property type="component" value="Chromosome 11"/>
</dbReference>
<comment type="function">
    <text evidence="14">Required in cooperation with CD79A for initiation of the signal transduction cascade activated by the B-cell antigen receptor complex (BCR) which leads to internalization of the complex, trafficking to late endosomes and antigen presentation. Enhances phosphorylation of CD79A, possibly by recruiting kinases which phosphorylate CD79A or by recruiting proteins which bind to CD79A and protect it from dephosphorylation.</text>
</comment>
<evidence type="ECO:0000256" key="14">
    <source>
        <dbReference type="ARBA" id="ARBA00056166"/>
    </source>
</evidence>
<keyword evidence="8" id="KW-1064">Adaptive immunity</keyword>
<reference evidence="22" key="3">
    <citation type="submission" date="2025-09" db="UniProtKB">
        <authorList>
            <consortium name="Ensembl"/>
        </authorList>
    </citation>
    <scope>IDENTIFICATION</scope>
    <source>
        <strain evidence="22">Thoroughbred</strain>
    </source>
</reference>
<dbReference type="GO" id="GO:0009617">
    <property type="term" value="P:response to bacterium"/>
    <property type="evidence" value="ECO:0007669"/>
    <property type="project" value="Ensembl"/>
</dbReference>
<dbReference type="Gene3D" id="2.60.40.10">
    <property type="entry name" value="Immunoglobulins"/>
    <property type="match status" value="1"/>
</dbReference>
<feature type="transmembrane region" description="Helical" evidence="20">
    <location>
        <begin position="190"/>
        <end position="211"/>
    </location>
</feature>
<dbReference type="InterPro" id="IPR013783">
    <property type="entry name" value="Ig-like_fold"/>
</dbReference>
<evidence type="ECO:0000256" key="19">
    <source>
        <dbReference type="ARBA" id="ARBA00079736"/>
    </source>
</evidence>
<comment type="subcellular location">
    <subcellularLocation>
        <location evidence="1">Cell membrane</location>
        <topology evidence="1">Single-pass type I membrane protein</topology>
    </subcellularLocation>
</comment>
<evidence type="ECO:0000313" key="22">
    <source>
        <dbReference type="Ensembl" id="ENSECAP00000029079.3"/>
    </source>
</evidence>
<keyword evidence="2" id="KW-1003">Cell membrane</keyword>
<keyword evidence="23" id="KW-1185">Reference proteome</keyword>
<dbReference type="GO" id="GO:0050853">
    <property type="term" value="P:B cell receptor signaling pathway"/>
    <property type="evidence" value="ECO:0000318"/>
    <property type="project" value="GO_Central"/>
</dbReference>
<evidence type="ECO:0000256" key="8">
    <source>
        <dbReference type="ARBA" id="ARBA00023130"/>
    </source>
</evidence>
<evidence type="ECO:0000256" key="3">
    <source>
        <dbReference type="ARBA" id="ARBA00022553"/>
    </source>
</evidence>
<sequence>MDPGQRVMLCSELSLRSRSLHPSSSRAWGRDRAVTMARLALSPMASNWLMALLLLLSAGEAVLSTNHKDQATESPCSQIWQSPRFVAKKRGFEVEIRCHAETSGTVSWLRKQERNDPRPLTEDRGRILKTKNGSIHTLTIRSIQYQDNGIYYCQWNCSETSSVRGCGTELRVMGFSTVAQLKRRNTLKDGIIMIQTLLIILFIIVPIFLLLDKDDSKTRIEEDHTYEGLDIDQTATYEDIVTLRTGEVKWSVGEHPGQE</sequence>
<dbReference type="GO" id="GO:0071755">
    <property type="term" value="C:IgM B cell receptor complex"/>
    <property type="evidence" value="ECO:0007669"/>
    <property type="project" value="Ensembl"/>
</dbReference>
<dbReference type="GO" id="GO:0002250">
    <property type="term" value="P:adaptive immune response"/>
    <property type="evidence" value="ECO:0007669"/>
    <property type="project" value="UniProtKB-KW"/>
</dbReference>
<dbReference type="GO" id="GO:0019815">
    <property type="term" value="C:B cell receptor complex"/>
    <property type="evidence" value="ECO:0000318"/>
    <property type="project" value="GO_Central"/>
</dbReference>
<evidence type="ECO:0000256" key="18">
    <source>
        <dbReference type="ARBA" id="ARBA00078678"/>
    </source>
</evidence>
<dbReference type="AlphaFoldDB" id="A0A3Q2H5K3"/>
<evidence type="ECO:0000313" key="23">
    <source>
        <dbReference type="Proteomes" id="UP000002281"/>
    </source>
</evidence>
<evidence type="ECO:0000256" key="7">
    <source>
        <dbReference type="ARBA" id="ARBA00022989"/>
    </source>
</evidence>
<dbReference type="Bgee" id="ENSECAG00000037399">
    <property type="expression patterns" value="Expressed in leukocyte and 15 other cell types or tissues"/>
</dbReference>
<evidence type="ECO:0000256" key="9">
    <source>
        <dbReference type="ARBA" id="ARBA00023136"/>
    </source>
</evidence>
<keyword evidence="10" id="KW-1015">Disulfide bond</keyword>
<dbReference type="PANTHER" id="PTHR14334">
    <property type="entry name" value="B-CELL ANTIGEN RECEPTOR COMPLEX-ASSOCIATED PROTEIN"/>
    <property type="match status" value="1"/>
</dbReference>